<dbReference type="EMBL" id="LZKG01000002">
    <property type="protein sequence ID" value="OBI34592.1"/>
    <property type="molecule type" value="Genomic_DNA"/>
</dbReference>
<evidence type="ECO:0000313" key="3">
    <source>
        <dbReference type="EMBL" id="OBI34592.1"/>
    </source>
</evidence>
<dbReference type="Pfam" id="PF11021">
    <property type="entry name" value="DUF2613"/>
    <property type="match status" value="1"/>
</dbReference>
<keyword evidence="1" id="KW-0472">Membrane</keyword>
<reference evidence="3" key="3">
    <citation type="submission" date="2016-06" db="EMBL/GenBank/DDBJ databases">
        <authorList>
            <person name="Kjaerup R.B."/>
            <person name="Dalgaard T.S."/>
            <person name="Juul-Madsen H.R."/>
        </authorList>
    </citation>
    <scope>NUCLEOTIDE SEQUENCE [LARGE SCALE GENOMIC DNA]</scope>
    <source>
        <strain evidence="4">1274684.2</strain>
        <strain evidence="2">852014-51077_SCH5608930-a</strain>
        <strain evidence="3">E1876</strain>
    </source>
</reference>
<dbReference type="AlphaFoldDB" id="A0A1A2YBD5"/>
<keyword evidence="1" id="KW-1133">Transmembrane helix</keyword>
<name>A0A1A2YBD5_MYCSD</name>
<evidence type="ECO:0000313" key="6">
    <source>
        <dbReference type="Proteomes" id="UP000093943"/>
    </source>
</evidence>
<keyword evidence="1" id="KW-0812">Transmembrane</keyword>
<dbReference type="EMBL" id="LZMF01000061">
    <property type="protein sequence ID" value="OBK88257.1"/>
    <property type="molecule type" value="Genomic_DNA"/>
</dbReference>
<reference evidence="7" key="1">
    <citation type="submission" date="2016-06" db="EMBL/GenBank/DDBJ databases">
        <authorList>
            <person name="Sutton G."/>
            <person name="Brinkac L."/>
            <person name="Sanka R."/>
            <person name="Adams M."/>
            <person name="Lau E."/>
            <person name="Mehaffy C."/>
            <person name="Tameris M."/>
            <person name="Hatherill M."/>
            <person name="Hanekom W."/>
            <person name="Mahomed H."/>
            <person name="Mcshane H."/>
        </authorList>
    </citation>
    <scope>NUCLEOTIDE SEQUENCE [LARGE SCALE GENOMIC DNA]</scope>
    <source>
        <strain evidence="7">852014-51077_SCH5608930-a</strain>
    </source>
</reference>
<reference evidence="5" key="4">
    <citation type="submission" date="2016-06" db="EMBL/GenBank/DDBJ databases">
        <authorList>
            <person name="Sutton G."/>
            <person name="Brinkac L."/>
            <person name="Sanka R."/>
            <person name="Adams M."/>
            <person name="Lau E."/>
            <person name="Garcia-Basteiro A."/>
            <person name="Lopez-Varela E."/>
            <person name="Palencia S."/>
        </authorList>
    </citation>
    <scope>NUCLEOTIDE SEQUENCE [LARGE SCALE GENOMIC DNA]</scope>
    <source>
        <strain evidence="5">1274684.2</strain>
    </source>
</reference>
<dbReference type="Proteomes" id="UP000093985">
    <property type="component" value="Unassembled WGS sequence"/>
</dbReference>
<dbReference type="Proteomes" id="UP000093759">
    <property type="component" value="Unassembled WGS sequence"/>
</dbReference>
<evidence type="ECO:0000313" key="4">
    <source>
        <dbReference type="EMBL" id="OBK88257.1"/>
    </source>
</evidence>
<feature type="transmembrane region" description="Helical" evidence="1">
    <location>
        <begin position="6"/>
        <end position="30"/>
    </location>
</feature>
<reference evidence="6" key="2">
    <citation type="submission" date="2016-06" db="EMBL/GenBank/DDBJ databases">
        <authorList>
            <person name="Sutton G."/>
            <person name="Brinkac L."/>
            <person name="Sanka R."/>
            <person name="Adams M."/>
            <person name="Lau E."/>
            <person name="Sam S."/>
            <person name="Sreng N."/>
            <person name="Him V."/>
            <person name="Kerleguer A."/>
            <person name="Cheng S."/>
        </authorList>
    </citation>
    <scope>NUCLEOTIDE SEQUENCE [LARGE SCALE GENOMIC DNA]</scope>
    <source>
        <strain evidence="6">E1876</strain>
    </source>
</reference>
<accession>A0A1A2YBD5</accession>
<gene>
    <name evidence="4" type="ORF">A5648_01910</name>
    <name evidence="3" type="ORF">A5710_01215</name>
    <name evidence="2" type="ORF">A5771_19385</name>
</gene>
<evidence type="ECO:0000256" key="1">
    <source>
        <dbReference type="SAM" id="Phobius"/>
    </source>
</evidence>
<evidence type="ECO:0000313" key="5">
    <source>
        <dbReference type="Proteomes" id="UP000093759"/>
    </source>
</evidence>
<dbReference type="Proteomes" id="UP000093943">
    <property type="component" value="Unassembled WGS sequence"/>
</dbReference>
<organism evidence="3 6">
    <name type="scientific">Mycolicibacter sinensis (strain JDM601)</name>
    <name type="common">Mycobacterium sinense</name>
    <dbReference type="NCBI Taxonomy" id="875328"/>
    <lineage>
        <taxon>Bacteria</taxon>
        <taxon>Bacillati</taxon>
        <taxon>Actinomycetota</taxon>
        <taxon>Actinomycetes</taxon>
        <taxon>Mycobacteriales</taxon>
        <taxon>Mycobacteriaceae</taxon>
        <taxon>Mycolicibacter</taxon>
    </lineage>
</organism>
<evidence type="ECO:0000313" key="7">
    <source>
        <dbReference type="Proteomes" id="UP000093985"/>
    </source>
</evidence>
<dbReference type="RefSeq" id="WP_019738802.1">
    <property type="nucleotide sequence ID" value="NZ_LZIM01000060.1"/>
</dbReference>
<proteinExistence type="predicted"/>
<comment type="caution">
    <text evidence="3">The sequence shown here is derived from an EMBL/GenBank/DDBJ whole genome shotgun (WGS) entry which is preliminary data.</text>
</comment>
<evidence type="ECO:0000313" key="2">
    <source>
        <dbReference type="EMBL" id="OBF99463.1"/>
    </source>
</evidence>
<dbReference type="InterPro" id="IPR022566">
    <property type="entry name" value="DUF2613"/>
</dbReference>
<sequence length="57" mass="5839">MPRFVVPAAISIVVGVLLGAAAVFGVTLMVQQDTKPQIAGGDPASSVLNRVEYGNRG</sequence>
<dbReference type="EMBL" id="LZIN01000105">
    <property type="protein sequence ID" value="OBF99463.1"/>
    <property type="molecule type" value="Genomic_DNA"/>
</dbReference>
<protein>
    <submittedName>
        <fullName evidence="3">DUF2613 domain-containing protein</fullName>
    </submittedName>
</protein>